<evidence type="ECO:0000256" key="1">
    <source>
        <dbReference type="SAM" id="MobiDB-lite"/>
    </source>
</evidence>
<accession>A0A0J9FVL9</accession>
<sequence length="272" mass="28454">MTGRADARRDVGHGQLHAIDELAFEAAMDTAIAGVTAGIVAAPAVRMDRVMQRLGAVTDIMAKADRLEGAMLGRDGYVAPFGLRLADMAHADDEPVIGLNRGIGQSAGPADIGARGGRRIAVLDRLIAFVERQDEFVARARDRLHEAELLAEPAMIGVFLHLGEILRIPAPAVGQRGGGGDIVGIGLEEDGTVLRDGIERGAIDHFMGGAAPGHGGAGAERQRTERQGQGQFTCHHASLQGSSGSRGSTRADRRDGRNSNSVGVRRAPMAPG</sequence>
<proteinExistence type="predicted"/>
<name>A0A0J9FVL9_SPHYA</name>
<feature type="compositionally biased region" description="Polar residues" evidence="1">
    <location>
        <begin position="239"/>
        <end position="248"/>
    </location>
</feature>
<gene>
    <name evidence="2" type="ORF">BV87_02295</name>
</gene>
<reference evidence="2 3" key="1">
    <citation type="submission" date="2017-04" db="EMBL/GenBank/DDBJ databases">
        <title>Characterization, genome and methylation analysis of a phthalic acid esters degrading strain Sphingobium yanoikuyae SHJ.</title>
        <authorList>
            <person name="Feng L."/>
        </authorList>
    </citation>
    <scope>NUCLEOTIDE SEQUENCE [LARGE SCALE GENOMIC DNA]</scope>
    <source>
        <strain evidence="2 3">SHJ</strain>
    </source>
</reference>
<evidence type="ECO:0000313" key="2">
    <source>
        <dbReference type="EMBL" id="ATP17326.1"/>
    </source>
</evidence>
<organism evidence="2 3">
    <name type="scientific">Sphingobium yanoikuyae</name>
    <name type="common">Sphingomonas yanoikuyae</name>
    <dbReference type="NCBI Taxonomy" id="13690"/>
    <lineage>
        <taxon>Bacteria</taxon>
        <taxon>Pseudomonadati</taxon>
        <taxon>Pseudomonadota</taxon>
        <taxon>Alphaproteobacteria</taxon>
        <taxon>Sphingomonadales</taxon>
        <taxon>Sphingomonadaceae</taxon>
        <taxon>Sphingobium</taxon>
    </lineage>
</organism>
<dbReference type="EMBL" id="CP020925">
    <property type="protein sequence ID" value="ATP17326.1"/>
    <property type="molecule type" value="Genomic_DNA"/>
</dbReference>
<feature type="region of interest" description="Disordered" evidence="1">
    <location>
        <begin position="205"/>
        <end position="272"/>
    </location>
</feature>
<dbReference type="AlphaFoldDB" id="A0A0J9FVL9"/>
<evidence type="ECO:0000313" key="3">
    <source>
        <dbReference type="Proteomes" id="UP000037029"/>
    </source>
</evidence>
<protein>
    <submittedName>
        <fullName evidence="2">Uncharacterized protein</fullName>
    </submittedName>
</protein>
<dbReference type="Proteomes" id="UP000037029">
    <property type="component" value="Chromosome"/>
</dbReference>